<protein>
    <submittedName>
        <fullName evidence="1">DUF6276 family protein</fullName>
    </submittedName>
</protein>
<keyword evidence="2" id="KW-1185">Reference proteome</keyword>
<sequence>MACPRCDATLVAFAVPPPLREHAPAPTTAICARCLRTFAADGSGEAVDVAAGSESGDPDFSVVDPAFPDGEAGVALALVCGHLESFALNRTSIEALVEHAERSGADVFAFLERLDAPDAAFDLDRRRAALLDAL</sequence>
<dbReference type="RefSeq" id="WP_267663771.1">
    <property type="nucleotide sequence ID" value="NZ_JAODIX010000030.1"/>
</dbReference>
<dbReference type="Proteomes" id="UP001596390">
    <property type="component" value="Unassembled WGS sequence"/>
</dbReference>
<name>A0ABD5YHG1_9EURY</name>
<dbReference type="EMBL" id="JBHSZZ010000030">
    <property type="protein sequence ID" value="MFC7186781.1"/>
    <property type="molecule type" value="Genomic_DNA"/>
</dbReference>
<dbReference type="AlphaFoldDB" id="A0ABD5YHG1"/>
<dbReference type="Pfam" id="PF19792">
    <property type="entry name" value="DUF6276"/>
    <property type="match status" value="1"/>
</dbReference>
<dbReference type="InterPro" id="IPR046243">
    <property type="entry name" value="DUF6276"/>
</dbReference>
<organism evidence="1 2">
    <name type="scientific">Halorubrum yunnanense</name>
    <dbReference type="NCBI Taxonomy" id="1526162"/>
    <lineage>
        <taxon>Archaea</taxon>
        <taxon>Methanobacteriati</taxon>
        <taxon>Methanobacteriota</taxon>
        <taxon>Stenosarchaea group</taxon>
        <taxon>Halobacteria</taxon>
        <taxon>Halobacteriales</taxon>
        <taxon>Haloferacaceae</taxon>
        <taxon>Halorubrum</taxon>
    </lineage>
</organism>
<evidence type="ECO:0000313" key="2">
    <source>
        <dbReference type="Proteomes" id="UP001596390"/>
    </source>
</evidence>
<gene>
    <name evidence="1" type="ORF">ACFQMK_07750</name>
</gene>
<accession>A0ABD5YHG1</accession>
<reference evidence="1 2" key="1">
    <citation type="journal article" date="2019" name="Int. J. Syst. Evol. Microbiol.">
        <title>The Global Catalogue of Microorganisms (GCM) 10K type strain sequencing project: providing services to taxonomists for standard genome sequencing and annotation.</title>
        <authorList>
            <consortium name="The Broad Institute Genomics Platform"/>
            <consortium name="The Broad Institute Genome Sequencing Center for Infectious Disease"/>
            <person name="Wu L."/>
            <person name="Ma J."/>
        </authorList>
    </citation>
    <scope>NUCLEOTIDE SEQUENCE [LARGE SCALE GENOMIC DNA]</scope>
    <source>
        <strain evidence="1 2">Q85</strain>
    </source>
</reference>
<evidence type="ECO:0000313" key="1">
    <source>
        <dbReference type="EMBL" id="MFC7186781.1"/>
    </source>
</evidence>
<proteinExistence type="predicted"/>
<comment type="caution">
    <text evidence="1">The sequence shown here is derived from an EMBL/GenBank/DDBJ whole genome shotgun (WGS) entry which is preliminary data.</text>
</comment>